<feature type="region of interest" description="Disordered" evidence="1">
    <location>
        <begin position="216"/>
        <end position="238"/>
    </location>
</feature>
<dbReference type="AlphaFoldDB" id="A0A3L5TUV1"/>
<dbReference type="Proteomes" id="UP000266721">
    <property type="component" value="Unassembled WGS sequence"/>
</dbReference>
<keyword evidence="2" id="KW-0472">Membrane</keyword>
<feature type="transmembrane region" description="Helical" evidence="2">
    <location>
        <begin position="181"/>
        <end position="204"/>
    </location>
</feature>
<feature type="compositionally biased region" description="Basic and acidic residues" evidence="1">
    <location>
        <begin position="217"/>
        <end position="226"/>
    </location>
</feature>
<feature type="non-terminal residue" evidence="3">
    <location>
        <position position="1"/>
    </location>
</feature>
<keyword evidence="2" id="KW-1133">Transmembrane helix</keyword>
<gene>
    <name evidence="3" type="ORF">AM593_05941</name>
</gene>
<evidence type="ECO:0000313" key="3">
    <source>
        <dbReference type="EMBL" id="OPL33712.1"/>
    </source>
</evidence>
<name>A0A3L5TUV1_MYTGA</name>
<organism evidence="3 4">
    <name type="scientific">Mytilus galloprovincialis</name>
    <name type="common">Mediterranean mussel</name>
    <dbReference type="NCBI Taxonomy" id="29158"/>
    <lineage>
        <taxon>Eukaryota</taxon>
        <taxon>Metazoa</taxon>
        <taxon>Spiralia</taxon>
        <taxon>Lophotrochozoa</taxon>
        <taxon>Mollusca</taxon>
        <taxon>Bivalvia</taxon>
        <taxon>Autobranchia</taxon>
        <taxon>Pteriomorphia</taxon>
        <taxon>Mytilida</taxon>
        <taxon>Mytiloidea</taxon>
        <taxon>Mytilidae</taxon>
        <taxon>Mytilinae</taxon>
        <taxon>Mytilus</taxon>
    </lineage>
</organism>
<evidence type="ECO:0000256" key="1">
    <source>
        <dbReference type="SAM" id="MobiDB-lite"/>
    </source>
</evidence>
<keyword evidence="2" id="KW-0812">Transmembrane</keyword>
<evidence type="ECO:0000256" key="2">
    <source>
        <dbReference type="SAM" id="Phobius"/>
    </source>
</evidence>
<dbReference type="EMBL" id="KV581781">
    <property type="protein sequence ID" value="OPL33712.1"/>
    <property type="molecule type" value="Genomic_DNA"/>
</dbReference>
<proteinExistence type="predicted"/>
<evidence type="ECO:0008006" key="5">
    <source>
        <dbReference type="Google" id="ProtNLM"/>
    </source>
</evidence>
<reference evidence="3 4" key="1">
    <citation type="journal article" date="2016" name="PLoS ONE">
        <title>A First Insight into the Genome of the Filter-Feeder Mussel Mytilus galloprovincialis.</title>
        <authorList>
            <person name="Murgarella M."/>
            <person name="Puiu D."/>
            <person name="Novoa B."/>
            <person name="Figueras A."/>
            <person name="Posada D."/>
            <person name="Canchaya C."/>
        </authorList>
    </citation>
    <scope>NUCLEOTIDE SEQUENCE [LARGE SCALE GENOMIC DNA]</scope>
    <source>
        <tissue evidence="3">Muscle</tissue>
    </source>
</reference>
<comment type="caution">
    <text evidence="3">The sequence shown here is derived from an EMBL/GenBank/DDBJ whole genome shotgun (WGS) entry which is preliminary data.</text>
</comment>
<accession>A0A3L5TUV1</accession>
<sequence length="254" mass="28861">MNRILNKFCFIQKILFSGVCKCDSGFIGGDCSFDISIPPTDVFLPLNGACKLRSRSCKTTNIFGEFFSTSVWCKRRHFEILQNDVLYTSGEEIVLATYRNSFMITLDIPTLRKKRSTDSAVLSDGYDISLSYDGKNFGKEIRIIIYDDLQYSCNATTQTCLTLIVGESSEKNETTKSTKDVMMIVIPITVSVVVIVVIAGVVCFKLKAKFLRKKNASYKDEPEQKETPSNNWKEQHSTSRIDFQFAEEKDFCRK</sequence>
<keyword evidence="4" id="KW-1185">Reference proteome</keyword>
<evidence type="ECO:0000313" key="4">
    <source>
        <dbReference type="Proteomes" id="UP000266721"/>
    </source>
</evidence>
<protein>
    <recommendedName>
        <fullName evidence="5">EGF-like domain-containing protein</fullName>
    </recommendedName>
</protein>